<dbReference type="KEGG" id="otd:J1M35_15055"/>
<reference evidence="3" key="1">
    <citation type="submission" date="2021-03" db="EMBL/GenBank/DDBJ databases">
        <title>Ottowia sp. 27C isolated from the cloaca of a Giant Asian pond turtle (Heosemys grandis).</title>
        <authorList>
            <person name="Spergser J."/>
            <person name="Busse H.-J."/>
        </authorList>
    </citation>
    <scope>NUCLEOTIDE SEQUENCE</scope>
    <source>
        <strain evidence="3">27C</strain>
    </source>
</reference>
<proteinExistence type="predicted"/>
<feature type="signal peptide" evidence="1">
    <location>
        <begin position="1"/>
        <end position="26"/>
    </location>
</feature>
<protein>
    <recommendedName>
        <fullName evidence="2">DUF2059 domain-containing protein</fullName>
    </recommendedName>
</protein>
<accession>A0A975CEP7</accession>
<feature type="domain" description="DUF2059" evidence="2">
    <location>
        <begin position="110"/>
        <end position="154"/>
    </location>
</feature>
<evidence type="ECO:0000313" key="3">
    <source>
        <dbReference type="EMBL" id="QTD44406.1"/>
    </source>
</evidence>
<dbReference type="EMBL" id="CP071796">
    <property type="protein sequence ID" value="QTD44406.1"/>
    <property type="molecule type" value="Genomic_DNA"/>
</dbReference>
<dbReference type="PROSITE" id="PS51257">
    <property type="entry name" value="PROKAR_LIPOPROTEIN"/>
    <property type="match status" value="1"/>
</dbReference>
<dbReference type="Proteomes" id="UP000663903">
    <property type="component" value="Chromosome"/>
</dbReference>
<evidence type="ECO:0000259" key="2">
    <source>
        <dbReference type="Pfam" id="PF09832"/>
    </source>
</evidence>
<sequence length="191" mass="20160">MKIMLNRLPAAIIMVAACALSTSAVAQNDSKRALAAKLAQIQLKADGPAMAEQLTGSAVQPILANWSQRLDETVPPARQKEVRDKLDVELKKFAESTHKAIEAQVGKSAEAALVPVFMEKLSEDEMKTIITYLESPVSAKFQSLGPDATNAWAKRIVDATKSSVESGVKSFDAAAGRIVGTASGGAAPAKK</sequence>
<dbReference type="Pfam" id="PF09832">
    <property type="entry name" value="DUF2059"/>
    <property type="match status" value="1"/>
</dbReference>
<dbReference type="InterPro" id="IPR018637">
    <property type="entry name" value="DUF2059"/>
</dbReference>
<organism evidence="3 4">
    <name type="scientific">Ottowia testudinis</name>
    <dbReference type="NCBI Taxonomy" id="2816950"/>
    <lineage>
        <taxon>Bacteria</taxon>
        <taxon>Pseudomonadati</taxon>
        <taxon>Pseudomonadota</taxon>
        <taxon>Betaproteobacteria</taxon>
        <taxon>Burkholderiales</taxon>
        <taxon>Comamonadaceae</taxon>
        <taxon>Ottowia</taxon>
    </lineage>
</organism>
<evidence type="ECO:0000256" key="1">
    <source>
        <dbReference type="SAM" id="SignalP"/>
    </source>
</evidence>
<name>A0A975CEP7_9BURK</name>
<dbReference type="AlphaFoldDB" id="A0A975CEP7"/>
<gene>
    <name evidence="3" type="ORF">J1M35_15055</name>
</gene>
<evidence type="ECO:0000313" key="4">
    <source>
        <dbReference type="Proteomes" id="UP000663903"/>
    </source>
</evidence>
<keyword evidence="1" id="KW-0732">Signal</keyword>
<feature type="chain" id="PRO_5036800910" description="DUF2059 domain-containing protein" evidence="1">
    <location>
        <begin position="27"/>
        <end position="191"/>
    </location>
</feature>
<keyword evidence="4" id="KW-1185">Reference proteome</keyword>